<dbReference type="Pfam" id="PF04077">
    <property type="entry name" value="DsrH"/>
    <property type="match status" value="1"/>
</dbReference>
<proteinExistence type="predicted"/>
<dbReference type="EMBL" id="UOFN01000096">
    <property type="protein sequence ID" value="VAW78495.1"/>
    <property type="molecule type" value="Genomic_DNA"/>
</dbReference>
<evidence type="ECO:0000313" key="1">
    <source>
        <dbReference type="EMBL" id="VAW78495.1"/>
    </source>
</evidence>
<sequence length="56" mass="6246">MLHTVNKSPFSHSSLESCLRFVGEGDVILLLVDGVRIASYADFVKLLEDHTSQAWL</sequence>
<dbReference type="GO" id="GO:0002143">
    <property type="term" value="P:tRNA wobble position uridine thiolation"/>
    <property type="evidence" value="ECO:0007669"/>
    <property type="project" value="InterPro"/>
</dbReference>
<dbReference type="InterPro" id="IPR007215">
    <property type="entry name" value="Sulphur_relay_TusB/DsrH"/>
</dbReference>
<organism evidence="1">
    <name type="scientific">hydrothermal vent metagenome</name>
    <dbReference type="NCBI Taxonomy" id="652676"/>
    <lineage>
        <taxon>unclassified sequences</taxon>
        <taxon>metagenomes</taxon>
        <taxon>ecological metagenomes</taxon>
    </lineage>
</organism>
<gene>
    <name evidence="1" type="ORF">MNBD_GAMMA15-577</name>
</gene>
<dbReference type="InterPro" id="IPR027396">
    <property type="entry name" value="DsrEFH-like"/>
</dbReference>
<dbReference type="AlphaFoldDB" id="A0A3B0YCB5"/>
<dbReference type="Gene3D" id="3.40.1260.10">
    <property type="entry name" value="DsrEFH-like"/>
    <property type="match status" value="1"/>
</dbReference>
<reference evidence="1" key="1">
    <citation type="submission" date="2018-06" db="EMBL/GenBank/DDBJ databases">
        <authorList>
            <person name="Zhirakovskaya E."/>
        </authorList>
    </citation>
    <scope>NUCLEOTIDE SEQUENCE</scope>
</reference>
<accession>A0A3B0YCB5</accession>
<protein>
    <submittedName>
        <fullName evidence="1">Uncharacterized protein</fullName>
    </submittedName>
</protein>
<dbReference type="SUPFAM" id="SSF75169">
    <property type="entry name" value="DsrEFH-like"/>
    <property type="match status" value="1"/>
</dbReference>
<name>A0A3B0YCB5_9ZZZZ</name>
<dbReference type="GO" id="GO:0005737">
    <property type="term" value="C:cytoplasm"/>
    <property type="evidence" value="ECO:0007669"/>
    <property type="project" value="InterPro"/>
</dbReference>